<protein>
    <submittedName>
        <fullName evidence="2">Uncharacterized protein</fullName>
    </submittedName>
</protein>
<accession>A0AAD9YTA0</accession>
<organism evidence="2 3">
    <name type="scientific">Colletotrichum kahawae</name>
    <name type="common">Coffee berry disease fungus</name>
    <dbReference type="NCBI Taxonomy" id="34407"/>
    <lineage>
        <taxon>Eukaryota</taxon>
        <taxon>Fungi</taxon>
        <taxon>Dikarya</taxon>
        <taxon>Ascomycota</taxon>
        <taxon>Pezizomycotina</taxon>
        <taxon>Sordariomycetes</taxon>
        <taxon>Hypocreomycetidae</taxon>
        <taxon>Glomerellales</taxon>
        <taxon>Glomerellaceae</taxon>
        <taxon>Colletotrichum</taxon>
        <taxon>Colletotrichum gloeosporioides species complex</taxon>
    </lineage>
</organism>
<reference evidence="2" key="1">
    <citation type="submission" date="2023-02" db="EMBL/GenBank/DDBJ databases">
        <title>Colletotrichum kahawae CIFC_Que2 genome sequencing and assembly.</title>
        <authorList>
            <person name="Baroncelli R."/>
        </authorList>
    </citation>
    <scope>NUCLEOTIDE SEQUENCE</scope>
    <source>
        <strain evidence="2">CIFC_Que2</strain>
    </source>
</reference>
<evidence type="ECO:0000313" key="3">
    <source>
        <dbReference type="Proteomes" id="UP001281614"/>
    </source>
</evidence>
<comment type="caution">
    <text evidence="2">The sequence shown here is derived from an EMBL/GenBank/DDBJ whole genome shotgun (WGS) entry which is preliminary data.</text>
</comment>
<dbReference type="AlphaFoldDB" id="A0AAD9YTA0"/>
<feature type="region of interest" description="Disordered" evidence="1">
    <location>
        <begin position="33"/>
        <end position="78"/>
    </location>
</feature>
<proteinExistence type="predicted"/>
<feature type="compositionally biased region" description="Polar residues" evidence="1">
    <location>
        <begin position="35"/>
        <end position="44"/>
    </location>
</feature>
<evidence type="ECO:0000313" key="2">
    <source>
        <dbReference type="EMBL" id="KAK2777126.1"/>
    </source>
</evidence>
<evidence type="ECO:0000256" key="1">
    <source>
        <dbReference type="SAM" id="MobiDB-lite"/>
    </source>
</evidence>
<gene>
    <name evidence="2" type="ORF">CKAH01_12251</name>
</gene>
<name>A0AAD9YTA0_COLKA</name>
<keyword evidence="3" id="KW-1185">Reference proteome</keyword>
<dbReference type="Proteomes" id="UP001281614">
    <property type="component" value="Unassembled WGS sequence"/>
</dbReference>
<sequence>MMADLTKLSSFLDLGKLTRGFWTRTLEERSRRYNLASTAGTPPSATVAPSMGASGGPPRSVVGPRSAPGHNQTTSQASSVISADIAAIVLEMRRHDQQLHAMMTGLGESLNRLHHRLSDRDAVSGYESRLRSVETRTARLWGRRYLKTRKAKQRRRQQGS</sequence>
<dbReference type="EMBL" id="VYYT01000022">
    <property type="protein sequence ID" value="KAK2777126.1"/>
    <property type="molecule type" value="Genomic_DNA"/>
</dbReference>